<evidence type="ECO:0000256" key="6">
    <source>
        <dbReference type="ARBA" id="ARBA00039592"/>
    </source>
</evidence>
<reference evidence="8 9" key="1">
    <citation type="submission" date="2017-04" db="EMBL/GenBank/DDBJ databases">
        <title>Unexpected and diverse lifestyles within the genus Limnohabitans.</title>
        <authorList>
            <person name="Kasalicky V."/>
            <person name="Mehrshad M."/>
            <person name="Andrei S.-A."/>
            <person name="Salcher M."/>
            <person name="Kratochvilova H."/>
            <person name="Simek K."/>
            <person name="Ghai R."/>
        </authorList>
    </citation>
    <scope>NUCLEOTIDE SEQUENCE [LARGE SCALE GENOMIC DNA]</scope>
    <source>
        <strain evidence="8 9">MWH-C5</strain>
    </source>
</reference>
<dbReference type="Gene3D" id="1.10.10.10">
    <property type="entry name" value="Winged helix-like DNA-binding domain superfamily/Winged helix DNA-binding domain"/>
    <property type="match status" value="1"/>
</dbReference>
<dbReference type="Pfam" id="PF07729">
    <property type="entry name" value="FCD"/>
    <property type="match status" value="1"/>
</dbReference>
<accession>A0A315EPV6</accession>
<feature type="domain" description="HTH gntR-type" evidence="7">
    <location>
        <begin position="9"/>
        <end position="77"/>
    </location>
</feature>
<name>A0A315EPV6_9BURK</name>
<dbReference type="PANTHER" id="PTHR43537">
    <property type="entry name" value="TRANSCRIPTIONAL REGULATOR, GNTR FAMILY"/>
    <property type="match status" value="1"/>
</dbReference>
<evidence type="ECO:0000256" key="3">
    <source>
        <dbReference type="ARBA" id="ARBA00023125"/>
    </source>
</evidence>
<dbReference type="Pfam" id="PF00392">
    <property type="entry name" value="GntR"/>
    <property type="match status" value="1"/>
</dbReference>
<comment type="function">
    <text evidence="5">Transcriptional repressor for the pyruvate dehydrogenase complex genes aceEF and lpd.</text>
</comment>
<dbReference type="RefSeq" id="WP_108359258.1">
    <property type="nucleotide sequence ID" value="NZ_NESP01000001.1"/>
</dbReference>
<dbReference type="Proteomes" id="UP000251341">
    <property type="component" value="Unassembled WGS sequence"/>
</dbReference>
<dbReference type="InterPro" id="IPR036390">
    <property type="entry name" value="WH_DNA-bd_sf"/>
</dbReference>
<evidence type="ECO:0000256" key="5">
    <source>
        <dbReference type="ARBA" id="ARBA00037357"/>
    </source>
</evidence>
<dbReference type="SMART" id="SM00895">
    <property type="entry name" value="FCD"/>
    <property type="match status" value="1"/>
</dbReference>
<dbReference type="GO" id="GO:0003677">
    <property type="term" value="F:DNA binding"/>
    <property type="evidence" value="ECO:0007669"/>
    <property type="project" value="UniProtKB-KW"/>
</dbReference>
<dbReference type="EMBL" id="NESP01000001">
    <property type="protein sequence ID" value="PUE59946.1"/>
    <property type="molecule type" value="Genomic_DNA"/>
</dbReference>
<dbReference type="InterPro" id="IPR011711">
    <property type="entry name" value="GntR_C"/>
</dbReference>
<dbReference type="GO" id="GO:0003700">
    <property type="term" value="F:DNA-binding transcription factor activity"/>
    <property type="evidence" value="ECO:0007669"/>
    <property type="project" value="InterPro"/>
</dbReference>
<keyword evidence="1" id="KW-0678">Repressor</keyword>
<keyword evidence="3" id="KW-0238">DNA-binding</keyword>
<keyword evidence="2" id="KW-0805">Transcription regulation</keyword>
<dbReference type="SMART" id="SM00345">
    <property type="entry name" value="HTH_GNTR"/>
    <property type="match status" value="1"/>
</dbReference>
<evidence type="ECO:0000256" key="2">
    <source>
        <dbReference type="ARBA" id="ARBA00023015"/>
    </source>
</evidence>
<keyword evidence="4" id="KW-0804">Transcription</keyword>
<evidence type="ECO:0000256" key="1">
    <source>
        <dbReference type="ARBA" id="ARBA00022491"/>
    </source>
</evidence>
<gene>
    <name evidence="8" type="ORF">B9Z44_10375</name>
</gene>
<dbReference type="PROSITE" id="PS50949">
    <property type="entry name" value="HTH_GNTR"/>
    <property type="match status" value="1"/>
</dbReference>
<dbReference type="InterPro" id="IPR000524">
    <property type="entry name" value="Tscrpt_reg_HTH_GntR"/>
</dbReference>
<dbReference type="CDD" id="cd07377">
    <property type="entry name" value="WHTH_GntR"/>
    <property type="match status" value="1"/>
</dbReference>
<dbReference type="PANTHER" id="PTHR43537:SF34">
    <property type="entry name" value="PYRUVATE DEHYDROGENASE COMPLEX REPRESSOR"/>
    <property type="match status" value="1"/>
</dbReference>
<dbReference type="InterPro" id="IPR036388">
    <property type="entry name" value="WH-like_DNA-bd_sf"/>
</dbReference>
<dbReference type="SUPFAM" id="SSF46785">
    <property type="entry name" value="Winged helix' DNA-binding domain"/>
    <property type="match status" value="1"/>
</dbReference>
<protein>
    <recommendedName>
        <fullName evidence="6">Pyruvate dehydrogenase complex repressor</fullName>
    </recommendedName>
</protein>
<evidence type="ECO:0000313" key="8">
    <source>
        <dbReference type="EMBL" id="PUE59946.1"/>
    </source>
</evidence>
<dbReference type="SUPFAM" id="SSF48008">
    <property type="entry name" value="GntR ligand-binding domain-like"/>
    <property type="match status" value="1"/>
</dbReference>
<dbReference type="AlphaFoldDB" id="A0A315EPV6"/>
<proteinExistence type="predicted"/>
<organism evidence="8 9">
    <name type="scientific">Limnohabitans curvus</name>
    <dbReference type="NCBI Taxonomy" id="323423"/>
    <lineage>
        <taxon>Bacteria</taxon>
        <taxon>Pseudomonadati</taxon>
        <taxon>Pseudomonadota</taxon>
        <taxon>Betaproteobacteria</taxon>
        <taxon>Burkholderiales</taxon>
        <taxon>Comamonadaceae</taxon>
        <taxon>Limnohabitans</taxon>
    </lineage>
</organism>
<evidence type="ECO:0000313" key="9">
    <source>
        <dbReference type="Proteomes" id="UP000251341"/>
    </source>
</evidence>
<dbReference type="Gene3D" id="1.20.120.530">
    <property type="entry name" value="GntR ligand-binding domain-like"/>
    <property type="match status" value="1"/>
</dbReference>
<keyword evidence="9" id="KW-1185">Reference proteome</keyword>
<dbReference type="InterPro" id="IPR008920">
    <property type="entry name" value="TF_FadR/GntR_C"/>
</dbReference>
<sequence>MAPLSSPVVRLADSVVNEIESQILDGALRPGDRIPSERKLAEDFGVSRPSIREAIQKLVAKGLLITRHGGGTTVTNKLDAPFVDPWQDMVKDHPVLHRDILEVREMLEAQAAELAAQRATDVDMVRLDKAFAALDEAYASKDLDKSIAADVAFHQAIAETSHNVLIGHLTASLMRVIHDHVSNNLKHSHTRPAQWDQLRTQHRTIWKAIKANKADKASAAAKEHSVYIRESIENNALDEHRRVSALRRAGTN</sequence>
<comment type="caution">
    <text evidence="8">The sequence shown here is derived from an EMBL/GenBank/DDBJ whole genome shotgun (WGS) entry which is preliminary data.</text>
</comment>
<dbReference type="PRINTS" id="PR00035">
    <property type="entry name" value="HTHGNTR"/>
</dbReference>
<evidence type="ECO:0000256" key="4">
    <source>
        <dbReference type="ARBA" id="ARBA00023163"/>
    </source>
</evidence>
<evidence type="ECO:0000259" key="7">
    <source>
        <dbReference type="PROSITE" id="PS50949"/>
    </source>
</evidence>